<sequence length="362" mass="39884">MLDALEFARFLKDRFGFCAGVPDSLLKPLNQALEVEMQDSFYTTANEGQAVAFACAYHLATSKIGLVYLQNSGLGSALNPLLSLADPKVYKIPLVLLIGLRGGVDDEPQHLKQGEVTEQILMACGIKTLRLSKEIEEAKIQMDKALQFCKESGGQLAFLVEKNTFLKASIPQEQNSFSLVREKVISLIQDAFFGAKFVTTTGMISRECYELREFKNQSHGDDFLVVGSMGYASSLAFIMSKYSSKSIVCLDGDGSFMMHLGSILSFKGAKFTHIVLNNCAHDSVGGQATNISHATLVDLAYSCGYDYAVSVQSLEELQEVLKEIPKREGLVFLEIKVKKQTRANLGRPKEILKLKEDFCKGL</sequence>
<dbReference type="PANTHER" id="PTHR42818:SF1">
    <property type="entry name" value="SULFOPYRUVATE DECARBOXYLASE"/>
    <property type="match status" value="1"/>
</dbReference>
<dbReference type="GO" id="GO:0033980">
    <property type="term" value="F:phosphonopyruvate decarboxylase activity"/>
    <property type="evidence" value="ECO:0007669"/>
    <property type="project" value="UniProtKB-EC"/>
</dbReference>
<proteinExistence type="predicted"/>
<dbReference type="SUPFAM" id="SSF52518">
    <property type="entry name" value="Thiamin diphosphate-binding fold (THDP-binding)"/>
    <property type="match status" value="2"/>
</dbReference>
<dbReference type="InterPro" id="IPR012001">
    <property type="entry name" value="Thiamin_PyroP_enz_TPP-bd_dom"/>
</dbReference>
<dbReference type="PANTHER" id="PTHR42818">
    <property type="entry name" value="SULFOPYRUVATE DECARBOXYLASE SUBUNIT ALPHA"/>
    <property type="match status" value="1"/>
</dbReference>
<protein>
    <submittedName>
        <fullName evidence="6">Phosphonopyruvate decarboxylase</fullName>
        <ecNumber evidence="6">4.1.1.82</ecNumber>
    </submittedName>
</protein>
<comment type="caution">
    <text evidence="6">The sequence shown here is derived from an EMBL/GenBank/DDBJ whole genome shotgun (WGS) entry which is preliminary data.</text>
</comment>
<dbReference type="RefSeq" id="WP_221532743.1">
    <property type="nucleotide sequence ID" value="NZ_JAIGYP010000014.1"/>
</dbReference>
<dbReference type="InterPro" id="IPR011766">
    <property type="entry name" value="TPP_enzyme_TPP-bd"/>
</dbReference>
<dbReference type="InterPro" id="IPR029061">
    <property type="entry name" value="THDP-binding"/>
</dbReference>
<dbReference type="CDD" id="cd07035">
    <property type="entry name" value="TPP_PYR_POX_like"/>
    <property type="match status" value="1"/>
</dbReference>
<dbReference type="Proteomes" id="UP000700059">
    <property type="component" value="Unassembled WGS sequence"/>
</dbReference>
<dbReference type="InterPro" id="IPR017684">
    <property type="entry name" value="Phosphono-pyrv_decarboxylase"/>
</dbReference>
<evidence type="ECO:0000259" key="5">
    <source>
        <dbReference type="Pfam" id="PF02776"/>
    </source>
</evidence>
<dbReference type="NCBIfam" id="TIGR03297">
    <property type="entry name" value="Ppyr-DeCO2ase"/>
    <property type="match status" value="1"/>
</dbReference>
<accession>A0ABS7JQ02</accession>
<reference evidence="6 7" key="1">
    <citation type="submission" date="2021-08" db="EMBL/GenBank/DDBJ databases">
        <title>Helicobacter spp. isolated from feces of Anatolian Ground Squirrel (Spermophilus xanthoprymnus) in Turkey.</title>
        <authorList>
            <person name="Aydin F."/>
            <person name="Abay S."/>
            <person name="Kayman T."/>
            <person name="Karakaya E."/>
            <person name="Saticioglu I.B."/>
        </authorList>
    </citation>
    <scope>NUCLEOTIDE SEQUENCE [LARGE SCALE GENOMIC DNA]</scope>
    <source>
        <strain evidence="6 7">Faydin-H70</strain>
    </source>
</reference>
<evidence type="ECO:0000256" key="2">
    <source>
        <dbReference type="ARBA" id="ARBA00023052"/>
    </source>
</evidence>
<feature type="domain" description="Thiamine pyrophosphate enzyme TPP-binding" evidence="4">
    <location>
        <begin position="216"/>
        <end position="335"/>
    </location>
</feature>
<feature type="domain" description="Thiamine pyrophosphate enzyme N-terminal TPP-binding" evidence="5">
    <location>
        <begin position="8"/>
        <end position="116"/>
    </location>
</feature>
<evidence type="ECO:0000256" key="3">
    <source>
        <dbReference type="ARBA" id="ARBA00023239"/>
    </source>
</evidence>
<dbReference type="Pfam" id="PF02776">
    <property type="entry name" value="TPP_enzyme_N"/>
    <property type="match status" value="1"/>
</dbReference>
<keyword evidence="3 6" id="KW-0456">Lyase</keyword>
<evidence type="ECO:0000259" key="4">
    <source>
        <dbReference type="Pfam" id="PF02775"/>
    </source>
</evidence>
<dbReference type="Pfam" id="PF02775">
    <property type="entry name" value="TPP_enzyme_C"/>
    <property type="match status" value="1"/>
</dbReference>
<dbReference type="InterPro" id="IPR051818">
    <property type="entry name" value="TPP_dependent_decarboxylase"/>
</dbReference>
<gene>
    <name evidence="6" type="primary">aepY</name>
    <name evidence="6" type="ORF">K4G57_08460</name>
</gene>
<keyword evidence="7" id="KW-1185">Reference proteome</keyword>
<evidence type="ECO:0000313" key="7">
    <source>
        <dbReference type="Proteomes" id="UP000700059"/>
    </source>
</evidence>
<keyword evidence="2" id="KW-0786">Thiamine pyrophosphate</keyword>
<organism evidence="6 7">
    <name type="scientific">Helicobacter turcicus</name>
    <dbReference type="NCBI Taxonomy" id="2867412"/>
    <lineage>
        <taxon>Bacteria</taxon>
        <taxon>Pseudomonadati</taxon>
        <taxon>Campylobacterota</taxon>
        <taxon>Epsilonproteobacteria</taxon>
        <taxon>Campylobacterales</taxon>
        <taxon>Helicobacteraceae</taxon>
        <taxon>Helicobacter</taxon>
    </lineage>
</organism>
<dbReference type="EC" id="4.1.1.82" evidence="6"/>
<dbReference type="EMBL" id="JAIGYQ010000014">
    <property type="protein sequence ID" value="MBX7491489.1"/>
    <property type="molecule type" value="Genomic_DNA"/>
</dbReference>
<evidence type="ECO:0000256" key="1">
    <source>
        <dbReference type="ARBA" id="ARBA00022793"/>
    </source>
</evidence>
<name>A0ABS7JQ02_9HELI</name>
<keyword evidence="1" id="KW-0210">Decarboxylase</keyword>
<dbReference type="Gene3D" id="3.40.50.970">
    <property type="match status" value="2"/>
</dbReference>
<evidence type="ECO:0000313" key="6">
    <source>
        <dbReference type="EMBL" id="MBX7491489.1"/>
    </source>
</evidence>